<evidence type="ECO:0000256" key="2">
    <source>
        <dbReference type="ARBA" id="ARBA00022603"/>
    </source>
</evidence>
<dbReference type="Proteomes" id="UP000792457">
    <property type="component" value="Unassembled WGS sequence"/>
</dbReference>
<dbReference type="EMBL" id="KZ308147">
    <property type="protein sequence ID" value="KAG8222959.1"/>
    <property type="molecule type" value="Genomic_DNA"/>
</dbReference>
<keyword evidence="6 10" id="KW-0694">RNA-binding</keyword>
<dbReference type="PANTHER" id="PTHR12189">
    <property type="entry name" value="MRNA GUANINE-7- METHYLTRANSFERASE"/>
    <property type="match status" value="1"/>
</dbReference>
<evidence type="ECO:0000256" key="8">
    <source>
        <dbReference type="ARBA" id="ARBA00023242"/>
    </source>
</evidence>
<feature type="domain" description="MRNA cap 0 methyltransferase" evidence="12">
    <location>
        <begin position="61"/>
        <end position="312"/>
    </location>
</feature>
<comment type="caution">
    <text evidence="13">The sequence shown here is derived from an EMBL/GenBank/DDBJ whole genome shotgun (WGS) entry which is preliminary data.</text>
</comment>
<protein>
    <recommendedName>
        <fullName evidence="10">mRNA cap guanine-N(7) methyltransferase</fullName>
        <ecNumber evidence="10">2.1.1.56</ecNumber>
    </recommendedName>
    <alternativeName>
        <fullName evidence="10">mRNA (guanine-N(7))-methyltransferase</fullName>
    </alternativeName>
    <alternativeName>
        <fullName evidence="10">mRNA cap methyltransferase</fullName>
    </alternativeName>
</protein>
<name>A0A8K0JVF5_LADFU</name>
<evidence type="ECO:0000256" key="9">
    <source>
        <dbReference type="ARBA" id="ARBA00044712"/>
    </source>
</evidence>
<keyword evidence="2 10" id="KW-0489">Methyltransferase</keyword>
<keyword evidence="3 10" id="KW-0507">mRNA processing</keyword>
<dbReference type="PROSITE" id="PS51562">
    <property type="entry name" value="RNA_CAP0_MT"/>
    <property type="match status" value="1"/>
</dbReference>
<keyword evidence="4 10" id="KW-0808">Transferase</keyword>
<comment type="subcellular location">
    <subcellularLocation>
        <location evidence="1 10">Nucleus</location>
    </subcellularLocation>
</comment>
<dbReference type="GO" id="GO:0003723">
    <property type="term" value="F:RNA binding"/>
    <property type="evidence" value="ECO:0007669"/>
    <property type="project" value="UniProtKB-KW"/>
</dbReference>
<dbReference type="InterPro" id="IPR039753">
    <property type="entry name" value="RG7MT1"/>
</dbReference>
<evidence type="ECO:0000256" key="5">
    <source>
        <dbReference type="ARBA" id="ARBA00022691"/>
    </source>
</evidence>
<reference evidence="13" key="2">
    <citation type="submission" date="2017-10" db="EMBL/GenBank/DDBJ databases">
        <title>Ladona fulva Genome sequencing and assembly.</title>
        <authorList>
            <person name="Murali S."/>
            <person name="Richards S."/>
            <person name="Bandaranaike D."/>
            <person name="Bellair M."/>
            <person name="Blankenburg K."/>
            <person name="Chao H."/>
            <person name="Dinh H."/>
            <person name="Doddapaneni H."/>
            <person name="Dugan-Rocha S."/>
            <person name="Elkadiri S."/>
            <person name="Gnanaolivu R."/>
            <person name="Hernandez B."/>
            <person name="Skinner E."/>
            <person name="Javaid M."/>
            <person name="Lee S."/>
            <person name="Li M."/>
            <person name="Ming W."/>
            <person name="Munidasa M."/>
            <person name="Muniz J."/>
            <person name="Nguyen L."/>
            <person name="Hughes D."/>
            <person name="Osuji N."/>
            <person name="Pu L.-L."/>
            <person name="Puazo M."/>
            <person name="Qu C."/>
            <person name="Quiroz J."/>
            <person name="Raj R."/>
            <person name="Weissenberger G."/>
            <person name="Xin Y."/>
            <person name="Zou X."/>
            <person name="Han Y."/>
            <person name="Worley K."/>
            <person name="Muzny D."/>
            <person name="Gibbs R."/>
        </authorList>
    </citation>
    <scope>NUCLEOTIDE SEQUENCE</scope>
    <source>
        <strain evidence="13">Sampled in the wild</strain>
    </source>
</reference>
<evidence type="ECO:0000259" key="12">
    <source>
        <dbReference type="PROSITE" id="PS51562"/>
    </source>
</evidence>
<dbReference type="InterPro" id="IPR004971">
    <property type="entry name" value="mRNA_G-N7_MeTrfase_dom"/>
</dbReference>
<evidence type="ECO:0000256" key="10">
    <source>
        <dbReference type="PIRNR" id="PIRNR028762"/>
    </source>
</evidence>
<dbReference type="InterPro" id="IPR029063">
    <property type="entry name" value="SAM-dependent_MTases_sf"/>
</dbReference>
<accession>A0A8K0JVF5</accession>
<keyword evidence="7 10" id="KW-0506">mRNA capping</keyword>
<evidence type="ECO:0000313" key="14">
    <source>
        <dbReference type="Proteomes" id="UP000792457"/>
    </source>
</evidence>
<evidence type="ECO:0000256" key="11">
    <source>
        <dbReference type="SAM" id="MobiDB-lite"/>
    </source>
</evidence>
<evidence type="ECO:0000256" key="6">
    <source>
        <dbReference type="ARBA" id="ARBA00022884"/>
    </source>
</evidence>
<dbReference type="GO" id="GO:0005634">
    <property type="term" value="C:nucleus"/>
    <property type="evidence" value="ECO:0007669"/>
    <property type="project" value="UniProtKB-SubCell"/>
</dbReference>
<feature type="compositionally biased region" description="Basic and acidic residues" evidence="11">
    <location>
        <begin position="15"/>
        <end position="24"/>
    </location>
</feature>
<dbReference type="AlphaFoldDB" id="A0A8K0JVF5"/>
<evidence type="ECO:0000256" key="1">
    <source>
        <dbReference type="ARBA" id="ARBA00004123"/>
    </source>
</evidence>
<evidence type="ECO:0000313" key="13">
    <source>
        <dbReference type="EMBL" id="KAG8222959.1"/>
    </source>
</evidence>
<proteinExistence type="inferred from homology"/>
<gene>
    <name evidence="13" type="ORF">J437_LFUL000254</name>
</gene>
<comment type="catalytic activity">
    <reaction evidence="9">
        <text>a 5'-end (5'-triphosphoguanosine)-ribonucleoside in mRNA + S-adenosyl-L-methionine = a 5'-end (N(7)-methyl 5'-triphosphoguanosine)-ribonucleoside in mRNA + S-adenosyl-L-homocysteine</text>
        <dbReference type="Rhea" id="RHEA:67008"/>
        <dbReference type="Rhea" id="RHEA-COMP:17166"/>
        <dbReference type="Rhea" id="RHEA-COMP:17167"/>
        <dbReference type="ChEBI" id="CHEBI:57856"/>
        <dbReference type="ChEBI" id="CHEBI:59789"/>
        <dbReference type="ChEBI" id="CHEBI:156461"/>
        <dbReference type="ChEBI" id="CHEBI:167617"/>
        <dbReference type="EC" id="2.1.1.56"/>
    </reaction>
</comment>
<dbReference type="SUPFAM" id="SSF53335">
    <property type="entry name" value="S-adenosyl-L-methionine-dependent methyltransferases"/>
    <property type="match status" value="1"/>
</dbReference>
<dbReference type="OrthoDB" id="10248867at2759"/>
<dbReference type="GO" id="GO:0004482">
    <property type="term" value="F:mRNA 5'-cap (guanine-N7-)-methyltransferase activity"/>
    <property type="evidence" value="ECO:0007669"/>
    <property type="project" value="UniProtKB-EC"/>
</dbReference>
<organism evidence="13 14">
    <name type="scientific">Ladona fulva</name>
    <name type="common">Scarce chaser dragonfly</name>
    <name type="synonym">Libellula fulva</name>
    <dbReference type="NCBI Taxonomy" id="123851"/>
    <lineage>
        <taxon>Eukaryota</taxon>
        <taxon>Metazoa</taxon>
        <taxon>Ecdysozoa</taxon>
        <taxon>Arthropoda</taxon>
        <taxon>Hexapoda</taxon>
        <taxon>Insecta</taxon>
        <taxon>Pterygota</taxon>
        <taxon>Palaeoptera</taxon>
        <taxon>Odonata</taxon>
        <taxon>Epiprocta</taxon>
        <taxon>Anisoptera</taxon>
        <taxon>Libelluloidea</taxon>
        <taxon>Libellulidae</taxon>
        <taxon>Ladona</taxon>
    </lineage>
</organism>
<dbReference type="PANTHER" id="PTHR12189:SF2">
    <property type="entry name" value="MRNA CAP GUANINE-N7 METHYLTRANSFERASE"/>
    <property type="match status" value="1"/>
</dbReference>
<dbReference type="InterPro" id="IPR016899">
    <property type="entry name" value="mRNA_G-N7_MeTrfase_euk"/>
</dbReference>
<evidence type="ECO:0000256" key="3">
    <source>
        <dbReference type="ARBA" id="ARBA00022664"/>
    </source>
</evidence>
<evidence type="ECO:0000256" key="7">
    <source>
        <dbReference type="ARBA" id="ARBA00023042"/>
    </source>
</evidence>
<feature type="region of interest" description="Disordered" evidence="11">
    <location>
        <begin position="1"/>
        <end position="30"/>
    </location>
</feature>
<dbReference type="Pfam" id="PF03291">
    <property type="entry name" value="mRNA_G-N7_MeTrfase"/>
    <property type="match status" value="1"/>
</dbReference>
<dbReference type="CDD" id="cd02440">
    <property type="entry name" value="AdoMet_MTases"/>
    <property type="match status" value="1"/>
</dbReference>
<comment type="similarity">
    <text evidence="10">Belongs to the class I-like SAM-binding methyltransferase superfamily. mRNA cap 0 methyltransferase family.</text>
</comment>
<dbReference type="Gene3D" id="3.40.50.150">
    <property type="entry name" value="Vaccinia Virus protein VP39"/>
    <property type="match status" value="2"/>
</dbReference>
<keyword evidence="14" id="KW-1185">Reference proteome</keyword>
<keyword evidence="5 10" id="KW-0949">S-adenosyl-L-methionine</keyword>
<sequence>MSTLAVERNLEDDEVQQKKEKEEESNQDIIHPAASDRGHVSVVAGHYNALEDRGLEVRSNSRIYFMRNFNNWIKSVLINQYLTKIQDKKKYGEPLKVLDIGCGKGGDLMKWRIGRISHLVCADVADERLRFKYKDPSIKFDLVSCQFAFHYCFESLPQADIMLCNIAECLKPKGYFIGTTPDAYEIVKRAIKSGKSSFGNSIHNIAFECPIEPPSSIPLFGAKYNFDLEGVVSCPEFLVHFPTFVRLAEKHGLRLTYSIQADSLVGNQETNYEHGKSYLKELGKPDEKIGTLSKEEWEPCIWRLLLKKFQKFKCPVEGTIVCGPFRRCNLMKKVVLILHVNYELNFD</sequence>
<dbReference type="EC" id="2.1.1.56" evidence="10"/>
<dbReference type="PIRSF" id="PIRSF028762">
    <property type="entry name" value="ABD1"/>
    <property type="match status" value="1"/>
</dbReference>
<keyword evidence="8 10" id="KW-0539">Nucleus</keyword>
<reference evidence="13" key="1">
    <citation type="submission" date="2013-04" db="EMBL/GenBank/DDBJ databases">
        <authorList>
            <person name="Qu J."/>
            <person name="Murali S.C."/>
            <person name="Bandaranaike D."/>
            <person name="Bellair M."/>
            <person name="Blankenburg K."/>
            <person name="Chao H."/>
            <person name="Dinh H."/>
            <person name="Doddapaneni H."/>
            <person name="Downs B."/>
            <person name="Dugan-Rocha S."/>
            <person name="Elkadiri S."/>
            <person name="Gnanaolivu R.D."/>
            <person name="Hernandez B."/>
            <person name="Javaid M."/>
            <person name="Jayaseelan J.C."/>
            <person name="Lee S."/>
            <person name="Li M."/>
            <person name="Ming W."/>
            <person name="Munidasa M."/>
            <person name="Muniz J."/>
            <person name="Nguyen L."/>
            <person name="Ongeri F."/>
            <person name="Osuji N."/>
            <person name="Pu L.-L."/>
            <person name="Puazo M."/>
            <person name="Qu C."/>
            <person name="Quiroz J."/>
            <person name="Raj R."/>
            <person name="Weissenberger G."/>
            <person name="Xin Y."/>
            <person name="Zou X."/>
            <person name="Han Y."/>
            <person name="Richards S."/>
            <person name="Worley K."/>
            <person name="Muzny D."/>
            <person name="Gibbs R."/>
        </authorList>
    </citation>
    <scope>NUCLEOTIDE SEQUENCE</scope>
    <source>
        <strain evidence="13">Sampled in the wild</strain>
    </source>
</reference>
<evidence type="ECO:0000256" key="4">
    <source>
        <dbReference type="ARBA" id="ARBA00022679"/>
    </source>
</evidence>